<keyword evidence="1" id="KW-0472">Membrane</keyword>
<gene>
    <name evidence="2" type="ORF">SDC9_123229</name>
</gene>
<feature type="transmembrane region" description="Helical" evidence="1">
    <location>
        <begin position="74"/>
        <end position="96"/>
    </location>
</feature>
<accession>A0A645CH79</accession>
<evidence type="ECO:0000256" key="1">
    <source>
        <dbReference type="SAM" id="Phobius"/>
    </source>
</evidence>
<protein>
    <submittedName>
        <fullName evidence="2">Uncharacterized protein</fullName>
    </submittedName>
</protein>
<sequence>MINLGEYNIFISIFGVMYLVYAIVFRNKVTIYNRRNNMVVLSKEKYFKLQLYFSIVNSLWMIIVGIIIARESLITPNIFLIPILFHIINWLASLVARRKGYIDYD</sequence>
<name>A0A645CH79_9ZZZZ</name>
<dbReference type="EMBL" id="VSSQ01027147">
    <property type="protein sequence ID" value="MPM76232.1"/>
    <property type="molecule type" value="Genomic_DNA"/>
</dbReference>
<keyword evidence="1" id="KW-1133">Transmembrane helix</keyword>
<feature type="transmembrane region" description="Helical" evidence="1">
    <location>
        <begin position="6"/>
        <end position="25"/>
    </location>
</feature>
<comment type="caution">
    <text evidence="2">The sequence shown here is derived from an EMBL/GenBank/DDBJ whole genome shotgun (WGS) entry which is preliminary data.</text>
</comment>
<organism evidence="2">
    <name type="scientific">bioreactor metagenome</name>
    <dbReference type="NCBI Taxonomy" id="1076179"/>
    <lineage>
        <taxon>unclassified sequences</taxon>
        <taxon>metagenomes</taxon>
        <taxon>ecological metagenomes</taxon>
    </lineage>
</organism>
<evidence type="ECO:0000313" key="2">
    <source>
        <dbReference type="EMBL" id="MPM76232.1"/>
    </source>
</evidence>
<dbReference type="AlphaFoldDB" id="A0A645CH79"/>
<feature type="transmembrane region" description="Helical" evidence="1">
    <location>
        <begin position="46"/>
        <end position="68"/>
    </location>
</feature>
<proteinExistence type="predicted"/>
<reference evidence="2" key="1">
    <citation type="submission" date="2019-08" db="EMBL/GenBank/DDBJ databases">
        <authorList>
            <person name="Kucharzyk K."/>
            <person name="Murdoch R.W."/>
            <person name="Higgins S."/>
            <person name="Loffler F."/>
        </authorList>
    </citation>
    <scope>NUCLEOTIDE SEQUENCE</scope>
</reference>
<keyword evidence="1" id="KW-0812">Transmembrane</keyword>